<protein>
    <recommendedName>
        <fullName evidence="4">DUF962 domain-containing protein</fullName>
    </recommendedName>
</protein>
<proteinExistence type="predicted"/>
<dbReference type="STRING" id="1121022.GCA_000376105_00078"/>
<feature type="transmembrane region" description="Helical" evidence="1">
    <location>
        <begin position="29"/>
        <end position="46"/>
    </location>
</feature>
<dbReference type="Pfam" id="PF06127">
    <property type="entry name" value="Mpo1-like"/>
    <property type="match status" value="1"/>
</dbReference>
<dbReference type="PANTHER" id="PTHR34205:SF2">
    <property type="entry name" value="DUF962 DOMAIN-CONTAINING PROTEIN"/>
    <property type="match status" value="1"/>
</dbReference>
<evidence type="ECO:0000313" key="3">
    <source>
        <dbReference type="Proteomes" id="UP000017837"/>
    </source>
</evidence>
<dbReference type="AlphaFoldDB" id="V4Q2B8"/>
<evidence type="ECO:0008006" key="4">
    <source>
        <dbReference type="Google" id="ProtNLM"/>
    </source>
</evidence>
<dbReference type="RefSeq" id="WP_018079765.1">
    <property type="nucleotide sequence ID" value="NZ_AQWM01000001.1"/>
</dbReference>
<keyword evidence="1" id="KW-1133">Transmembrane helix</keyword>
<dbReference type="Proteomes" id="UP000017837">
    <property type="component" value="Unassembled WGS sequence"/>
</dbReference>
<keyword evidence="1" id="KW-0472">Membrane</keyword>
<evidence type="ECO:0000256" key="1">
    <source>
        <dbReference type="SAM" id="Phobius"/>
    </source>
</evidence>
<dbReference type="eggNOG" id="COG4323">
    <property type="taxonomic scope" value="Bacteria"/>
</dbReference>
<evidence type="ECO:0000313" key="2">
    <source>
        <dbReference type="EMBL" id="ESQ93829.1"/>
    </source>
</evidence>
<dbReference type="PANTHER" id="PTHR34205">
    <property type="entry name" value="TRANSMEMBRANE PROTEIN"/>
    <property type="match status" value="1"/>
</dbReference>
<comment type="caution">
    <text evidence="2">The sequence shown here is derived from an EMBL/GenBank/DDBJ whole genome shotgun (WGS) entry which is preliminary data.</text>
</comment>
<organism evidence="2 3">
    <name type="scientific">Asticcacaulis benevestitus DSM 16100 = ATCC BAA-896</name>
    <dbReference type="NCBI Taxonomy" id="1121022"/>
    <lineage>
        <taxon>Bacteria</taxon>
        <taxon>Pseudomonadati</taxon>
        <taxon>Pseudomonadota</taxon>
        <taxon>Alphaproteobacteria</taxon>
        <taxon>Caulobacterales</taxon>
        <taxon>Caulobacteraceae</taxon>
        <taxon>Asticcacaulis</taxon>
    </lineage>
</organism>
<feature type="transmembrane region" description="Helical" evidence="1">
    <location>
        <begin position="53"/>
        <end position="72"/>
    </location>
</feature>
<dbReference type="PATRIC" id="fig|1121022.4.peg.762"/>
<keyword evidence="3" id="KW-1185">Reference proteome</keyword>
<name>V4Q2B8_9CAUL</name>
<reference evidence="2 3" key="1">
    <citation type="journal article" date="2014" name="Nature">
        <title>Sequential evolution of bacterial morphology by co-option of a developmental regulator.</title>
        <authorList>
            <person name="Jiang C."/>
            <person name="Brown P.J."/>
            <person name="Ducret A."/>
            <person name="Brun Y.V."/>
        </authorList>
    </citation>
    <scope>NUCLEOTIDE SEQUENCE [LARGE SCALE GENOMIC DNA]</scope>
    <source>
        <strain evidence="2 3">DSM 16100</strain>
    </source>
</reference>
<accession>V4Q2B8</accession>
<sequence>MKPMVERYTTYSAFFDFYLSEHSLPATRAVHYLGSTCGIVALILTLSTGWTGWIVVGLIAGYGCAWIGHFFIEHNRPATFKYPLWSFAGDYHMYFLWLTGGLSKRRQLAEDHLKPAP</sequence>
<dbReference type="InterPro" id="IPR009305">
    <property type="entry name" value="Mpo1-like"/>
</dbReference>
<keyword evidence="1" id="KW-0812">Transmembrane</keyword>
<dbReference type="EMBL" id="AWGB01000006">
    <property type="protein sequence ID" value="ESQ93829.1"/>
    <property type="molecule type" value="Genomic_DNA"/>
</dbReference>
<gene>
    <name evidence="2" type="ORF">ABENE_03860</name>
</gene>